<feature type="domain" description="Orn/DAP/Arg decarboxylase 2 N-terminal" evidence="3">
    <location>
        <begin position="58"/>
        <end position="251"/>
    </location>
</feature>
<keyword evidence="4" id="KW-0413">Isomerase</keyword>
<evidence type="ECO:0000256" key="2">
    <source>
        <dbReference type="ARBA" id="ARBA00022898"/>
    </source>
</evidence>
<evidence type="ECO:0000313" key="4">
    <source>
        <dbReference type="EMBL" id="MFC4714661.1"/>
    </source>
</evidence>
<keyword evidence="2" id="KW-0663">Pyridoxal phosphate</keyword>
<evidence type="ECO:0000256" key="1">
    <source>
        <dbReference type="ARBA" id="ARBA00001933"/>
    </source>
</evidence>
<dbReference type="Proteomes" id="UP001595884">
    <property type="component" value="Unassembled WGS sequence"/>
</dbReference>
<comment type="caution">
    <text evidence="4">The sequence shown here is derived from an EMBL/GenBank/DDBJ whole genome shotgun (WGS) entry which is preliminary data.</text>
</comment>
<dbReference type="GO" id="GO:0008784">
    <property type="term" value="F:alanine racemase activity"/>
    <property type="evidence" value="ECO:0007669"/>
    <property type="project" value="UniProtKB-EC"/>
</dbReference>
<dbReference type="SUPFAM" id="SSF50621">
    <property type="entry name" value="Alanine racemase C-terminal domain-like"/>
    <property type="match status" value="1"/>
</dbReference>
<dbReference type="EC" id="5.1.1.1" evidence="4"/>
<dbReference type="InterPro" id="IPR029066">
    <property type="entry name" value="PLP-binding_barrel"/>
</dbReference>
<dbReference type="InterPro" id="IPR009006">
    <property type="entry name" value="Ala_racemase/Decarboxylase_C"/>
</dbReference>
<name>A0ABV9MFS9_9MICC</name>
<protein>
    <submittedName>
        <fullName evidence="4">Alanine racemase</fullName>
        <ecNumber evidence="4">5.1.1.1</ecNumber>
    </submittedName>
</protein>
<organism evidence="4 5">
    <name type="scientific">Glutamicibacter bergerei</name>
    <dbReference type="NCBI Taxonomy" id="256702"/>
    <lineage>
        <taxon>Bacteria</taxon>
        <taxon>Bacillati</taxon>
        <taxon>Actinomycetota</taxon>
        <taxon>Actinomycetes</taxon>
        <taxon>Micrococcales</taxon>
        <taxon>Micrococcaceae</taxon>
        <taxon>Glutamicibacter</taxon>
    </lineage>
</organism>
<dbReference type="SUPFAM" id="SSF51419">
    <property type="entry name" value="PLP-binding barrel"/>
    <property type="match status" value="1"/>
</dbReference>
<dbReference type="RefSeq" id="WP_346060057.1">
    <property type="nucleotide sequence ID" value="NZ_BAAAVQ010000071.1"/>
</dbReference>
<evidence type="ECO:0000313" key="5">
    <source>
        <dbReference type="Proteomes" id="UP001595884"/>
    </source>
</evidence>
<accession>A0ABV9MFS9</accession>
<dbReference type="Gene3D" id="2.40.37.10">
    <property type="entry name" value="Lyase, Ornithine Decarboxylase, Chain A, domain 1"/>
    <property type="match status" value="1"/>
</dbReference>
<dbReference type="Pfam" id="PF02784">
    <property type="entry name" value="Orn_Arg_deC_N"/>
    <property type="match status" value="1"/>
</dbReference>
<comment type="cofactor">
    <cofactor evidence="1">
        <name>pyridoxal 5'-phosphate</name>
        <dbReference type="ChEBI" id="CHEBI:597326"/>
    </cofactor>
</comment>
<dbReference type="EMBL" id="JBHSHE010000003">
    <property type="protein sequence ID" value="MFC4714661.1"/>
    <property type="molecule type" value="Genomic_DNA"/>
</dbReference>
<dbReference type="PANTHER" id="PTHR43727">
    <property type="entry name" value="DIAMINOPIMELATE DECARBOXYLASE"/>
    <property type="match status" value="1"/>
</dbReference>
<evidence type="ECO:0000259" key="3">
    <source>
        <dbReference type="Pfam" id="PF02784"/>
    </source>
</evidence>
<dbReference type="InterPro" id="IPR022644">
    <property type="entry name" value="De-COase2_N"/>
</dbReference>
<dbReference type="PANTHER" id="PTHR43727:SF2">
    <property type="entry name" value="GROUP IV DECARBOXYLASE"/>
    <property type="match status" value="1"/>
</dbReference>
<keyword evidence="5" id="KW-1185">Reference proteome</keyword>
<proteinExistence type="predicted"/>
<dbReference type="Gene3D" id="3.20.20.10">
    <property type="entry name" value="Alanine racemase"/>
    <property type="match status" value="1"/>
</dbReference>
<reference evidence="5" key="1">
    <citation type="journal article" date="2019" name="Int. J. Syst. Evol. Microbiol.">
        <title>The Global Catalogue of Microorganisms (GCM) 10K type strain sequencing project: providing services to taxonomists for standard genome sequencing and annotation.</title>
        <authorList>
            <consortium name="The Broad Institute Genomics Platform"/>
            <consortium name="The Broad Institute Genome Sequencing Center for Infectious Disease"/>
            <person name="Wu L."/>
            <person name="Ma J."/>
        </authorList>
    </citation>
    <scope>NUCLEOTIDE SEQUENCE [LARGE SCALE GENOMIC DNA]</scope>
    <source>
        <strain evidence="5">CGMCC 1.12849</strain>
    </source>
</reference>
<gene>
    <name evidence="4" type="ORF">ACFO7V_00665</name>
</gene>
<sequence length="473" mass="52116">MPPLMYGTAQLTARLEPWMEDLLADPVLCQELIEEHGSPLNLHDFAPMSRNIGELRKAAAEHETDFQIYLARKANKTLGAIDHAATEGCGVDVASFHELEQCLKRGVPADLLIVTAAVKSSELLKLAVDNDVVLSLDNVDEALDLLDIEAQSGRRVRVALRLASSNPRIAPTRFGLRAEQWLQFLGSAERTAGLEVCGIHFHLNGYSAEQRALVLAEALRLIDALRDLGHAPEFVDMGGGIPMSYLDDASQWTGFWEDLAALPTGDESLTWKSDRLGATGTEPSGSVYPYHQKLIRGEWLNQILASHPEGEHESVAQMLKRRGIQLRCEPGRTLLDGCGLTLAQVAFVKTRSDGLPLVGLHMNRTQCRSTSADFLVDPLLIQTGAPRSERAALSAFLVGAYCIEEELILRRRFEFPQGVAAGDLVAFPNTGGYLMHIIESGSHQLPLARNLCWDNQQWTQDIGDKERTKMLSR</sequence>